<sequence>MTASDKARVEAAPGGSGSPPVSRPRRRLQRPTPAGPGVVAQFQSDAAEIEQRAPPRVGRITLYCVAALIAAAISFACVSRVDMIVTAQGKLITTRPNLVVQPLETSVIREIRAKAGDSVNRGDVLAILDPTFSQADLDQLRGRLAALDASIDRLRAELDGADYVVEETSNADQALQRRVYLQRRAAHGLQIQNYDAQIASAQANLKTAQNEELVLTQRLENMQSIEDMRNALMAKEVGSRLNFLLSRDARLEVESNLARVRGSIVDNIHRLDKARADQKVFAAEFLRAAYQEFVETLAKRNGIAEELKKAELRRQLIVLNAPADAVVLEIANRTVGSVVREAETLFVLVPRDEVLRAEVNVEGRDIGQVTVGQTVRVKFEAFPFQKYGTAAGEVGVISRDSFSPDAKAEGARRSSAPYYRVLIDLRDTHLRLPSERVQLMPGMAVTAEMKVGQRTVISYFLYPLLRGLDESIREY</sequence>
<dbReference type="EMBL" id="CP028989">
    <property type="protein sequence ID" value="UUO67128.1"/>
    <property type="molecule type" value="Genomic_DNA"/>
</dbReference>
<comment type="similarity">
    <text evidence="2 9">Belongs to the membrane fusion protein (MFP) (TC 8.A.1) family.</text>
</comment>
<evidence type="ECO:0000313" key="15">
    <source>
        <dbReference type="Proteomes" id="UP001058872"/>
    </source>
</evidence>
<comment type="subcellular location">
    <subcellularLocation>
        <location evidence="1 9">Cell inner membrane</location>
        <topology evidence="1 9">Single-pass membrane protein</topology>
    </subcellularLocation>
</comment>
<keyword evidence="10" id="KW-0175">Coiled coil</keyword>
<dbReference type="NCBIfam" id="TIGR01843">
    <property type="entry name" value="type_I_hlyD"/>
    <property type="match status" value="1"/>
</dbReference>
<keyword evidence="7 9" id="KW-1133">Transmembrane helix</keyword>
<dbReference type="PANTHER" id="PTHR30386:SF26">
    <property type="entry name" value="TRANSPORT PROTEIN COMB"/>
    <property type="match status" value="1"/>
</dbReference>
<evidence type="ECO:0000256" key="6">
    <source>
        <dbReference type="ARBA" id="ARBA00022692"/>
    </source>
</evidence>
<dbReference type="PRINTS" id="PR01490">
    <property type="entry name" value="RTXTOXIND"/>
</dbReference>
<dbReference type="Gene3D" id="2.40.30.170">
    <property type="match status" value="1"/>
</dbReference>
<proteinExistence type="inferred from homology"/>
<evidence type="ECO:0000256" key="5">
    <source>
        <dbReference type="ARBA" id="ARBA00022519"/>
    </source>
</evidence>
<evidence type="ECO:0000256" key="4">
    <source>
        <dbReference type="ARBA" id="ARBA00022475"/>
    </source>
</evidence>
<protein>
    <recommendedName>
        <fullName evidence="9">Membrane fusion protein (MFP) family protein</fullName>
    </recommendedName>
</protein>
<keyword evidence="8 9" id="KW-0472">Membrane</keyword>
<evidence type="ECO:0000256" key="3">
    <source>
        <dbReference type="ARBA" id="ARBA00022448"/>
    </source>
</evidence>
<evidence type="ECO:0000256" key="2">
    <source>
        <dbReference type="ARBA" id="ARBA00009477"/>
    </source>
</evidence>
<dbReference type="Gene3D" id="1.10.287.470">
    <property type="entry name" value="Helix hairpin bin"/>
    <property type="match status" value="1"/>
</dbReference>
<dbReference type="SUPFAM" id="SSF111369">
    <property type="entry name" value="HlyD-like secretion proteins"/>
    <property type="match status" value="1"/>
</dbReference>
<dbReference type="Proteomes" id="UP001058872">
    <property type="component" value="Chromosome"/>
</dbReference>
<evidence type="ECO:0000259" key="13">
    <source>
        <dbReference type="Pfam" id="PF26002"/>
    </source>
</evidence>
<evidence type="ECO:0000256" key="1">
    <source>
        <dbReference type="ARBA" id="ARBA00004377"/>
    </source>
</evidence>
<evidence type="ECO:0000313" key="14">
    <source>
        <dbReference type="EMBL" id="UUO67128.1"/>
    </source>
</evidence>
<dbReference type="Gene3D" id="2.40.50.100">
    <property type="match status" value="1"/>
</dbReference>
<evidence type="ECO:0000256" key="11">
    <source>
        <dbReference type="SAM" id="MobiDB-lite"/>
    </source>
</evidence>
<feature type="transmembrane region" description="Helical" evidence="9">
    <location>
        <begin position="60"/>
        <end position="81"/>
    </location>
</feature>
<feature type="domain" description="AprE-like beta-barrel" evidence="13">
    <location>
        <begin position="356"/>
        <end position="451"/>
    </location>
</feature>
<keyword evidence="5 9" id="KW-0997">Cell inner membrane</keyword>
<dbReference type="GO" id="GO:0005886">
    <property type="term" value="C:plasma membrane"/>
    <property type="evidence" value="ECO:0007669"/>
    <property type="project" value="UniProtKB-SubCell"/>
</dbReference>
<dbReference type="PROSITE" id="PS00543">
    <property type="entry name" value="HLYD_FAMILY"/>
    <property type="match status" value="1"/>
</dbReference>
<dbReference type="InterPro" id="IPR058982">
    <property type="entry name" value="Beta-barrel_AprE"/>
</dbReference>
<dbReference type="RefSeq" id="WP_373568069.1">
    <property type="nucleotide sequence ID" value="NZ_CP028989.1"/>
</dbReference>
<accession>A0AAE9NCV2</accession>
<feature type="domain" description="AprE-like long alpha-helical hairpin" evidence="12">
    <location>
        <begin position="133"/>
        <end position="311"/>
    </location>
</feature>
<dbReference type="InterPro" id="IPR010129">
    <property type="entry name" value="T1SS_HlyD"/>
</dbReference>
<dbReference type="PANTHER" id="PTHR30386">
    <property type="entry name" value="MEMBRANE FUSION SUBUNIT OF EMRAB-TOLC MULTIDRUG EFFLUX PUMP"/>
    <property type="match status" value="1"/>
</dbReference>
<keyword evidence="3 9" id="KW-0813">Transport</keyword>
<gene>
    <name evidence="14" type="ORF">DCM83_19275</name>
</gene>
<organism evidence="14 15">
    <name type="scientific">Bradyrhizobium betae</name>
    <dbReference type="NCBI Taxonomy" id="244734"/>
    <lineage>
        <taxon>Bacteria</taxon>
        <taxon>Pseudomonadati</taxon>
        <taxon>Pseudomonadota</taxon>
        <taxon>Alphaproteobacteria</taxon>
        <taxon>Hyphomicrobiales</taxon>
        <taxon>Nitrobacteraceae</taxon>
        <taxon>Bradyrhizobium</taxon>
    </lineage>
</organism>
<evidence type="ECO:0000256" key="10">
    <source>
        <dbReference type="SAM" id="Coils"/>
    </source>
</evidence>
<dbReference type="InterPro" id="IPR058781">
    <property type="entry name" value="HH_AprE-like"/>
</dbReference>
<dbReference type="InterPro" id="IPR006144">
    <property type="entry name" value="Secretion_HlyD_CS"/>
</dbReference>
<evidence type="ECO:0000259" key="12">
    <source>
        <dbReference type="Pfam" id="PF25994"/>
    </source>
</evidence>
<feature type="region of interest" description="Disordered" evidence="11">
    <location>
        <begin position="1"/>
        <end position="37"/>
    </location>
</feature>
<dbReference type="Pfam" id="PF25994">
    <property type="entry name" value="HH_AprE"/>
    <property type="match status" value="1"/>
</dbReference>
<name>A0AAE9NCV2_9BRAD</name>
<keyword evidence="4 9" id="KW-1003">Cell membrane</keyword>
<feature type="coiled-coil region" evidence="10">
    <location>
        <begin position="191"/>
        <end position="218"/>
    </location>
</feature>
<evidence type="ECO:0000256" key="7">
    <source>
        <dbReference type="ARBA" id="ARBA00022989"/>
    </source>
</evidence>
<reference evidence="14" key="1">
    <citation type="submission" date="2018-04" db="EMBL/GenBank/DDBJ databases">
        <title>Genomes of Endosymbiotic and Endophytic Bradyrhizobium Publication status.</title>
        <authorList>
            <person name="Guha S."/>
            <person name="Jorrin B."/>
            <person name="Sarkar M."/>
            <person name="Poole P.S."/>
            <person name="DasGupta M."/>
        </authorList>
    </citation>
    <scope>NUCLEOTIDE SEQUENCE</scope>
    <source>
        <strain evidence="14">WBOS16</strain>
    </source>
</reference>
<evidence type="ECO:0000256" key="9">
    <source>
        <dbReference type="RuleBase" id="RU365093"/>
    </source>
</evidence>
<dbReference type="AlphaFoldDB" id="A0AAE9NCV2"/>
<keyword evidence="6 9" id="KW-0812">Transmembrane</keyword>
<dbReference type="Pfam" id="PF26002">
    <property type="entry name" value="Beta-barrel_AprE"/>
    <property type="match status" value="1"/>
</dbReference>
<dbReference type="InterPro" id="IPR050739">
    <property type="entry name" value="MFP"/>
</dbReference>
<dbReference type="GO" id="GO:0009306">
    <property type="term" value="P:protein secretion"/>
    <property type="evidence" value="ECO:0007669"/>
    <property type="project" value="InterPro"/>
</dbReference>
<evidence type="ECO:0000256" key="8">
    <source>
        <dbReference type="ARBA" id="ARBA00023136"/>
    </source>
</evidence>